<feature type="domain" description="Lipoyl-binding" evidence="4">
    <location>
        <begin position="22"/>
        <end position="104"/>
    </location>
</feature>
<dbReference type="HAMAP" id="MF_00272">
    <property type="entry name" value="GcvH"/>
    <property type="match status" value="1"/>
</dbReference>
<evidence type="ECO:0000256" key="3">
    <source>
        <dbReference type="HAMAP-Rule" id="MF_00272"/>
    </source>
</evidence>
<evidence type="ECO:0000256" key="2">
    <source>
        <dbReference type="ARBA" id="ARBA00022823"/>
    </source>
</evidence>
<comment type="caution">
    <text evidence="5">The sequence shown here is derived from an EMBL/GenBank/DDBJ whole genome shotgun (WGS) entry which is preliminary data.</text>
</comment>
<dbReference type="NCBIfam" id="TIGR00527">
    <property type="entry name" value="gcvH"/>
    <property type="match status" value="1"/>
</dbReference>
<dbReference type="NCBIfam" id="NF002270">
    <property type="entry name" value="PRK01202.1"/>
    <property type="match status" value="1"/>
</dbReference>
<dbReference type="EMBL" id="BAABAK010000015">
    <property type="protein sequence ID" value="GAA3973502.1"/>
    <property type="molecule type" value="Genomic_DNA"/>
</dbReference>
<evidence type="ECO:0000313" key="5">
    <source>
        <dbReference type="EMBL" id="GAA3973502.1"/>
    </source>
</evidence>
<dbReference type="RefSeq" id="WP_316755327.1">
    <property type="nucleotide sequence ID" value="NZ_BAABAK010000015.1"/>
</dbReference>
<dbReference type="PANTHER" id="PTHR11715:SF3">
    <property type="entry name" value="GLYCINE CLEAVAGE SYSTEM H PROTEIN-RELATED"/>
    <property type="match status" value="1"/>
</dbReference>
<accession>A0ABP7PYF8</accession>
<dbReference type="PROSITE" id="PS00189">
    <property type="entry name" value="LIPOYL"/>
    <property type="match status" value="1"/>
</dbReference>
<dbReference type="InterPro" id="IPR000089">
    <property type="entry name" value="Biotin_lipoyl"/>
</dbReference>
<evidence type="ECO:0000259" key="4">
    <source>
        <dbReference type="PROSITE" id="PS50968"/>
    </source>
</evidence>
<protein>
    <recommendedName>
        <fullName evidence="3">Glycine cleavage system H protein</fullName>
    </recommendedName>
</protein>
<dbReference type="InterPro" id="IPR003016">
    <property type="entry name" value="2-oxoA_DH_lipoyl-BS"/>
</dbReference>
<dbReference type="InterPro" id="IPR002930">
    <property type="entry name" value="GCV_H"/>
</dbReference>
<comment type="subunit">
    <text evidence="3">The glycine cleavage system is composed of four proteins: P, T, L and H.</text>
</comment>
<dbReference type="InterPro" id="IPR033753">
    <property type="entry name" value="GCV_H/Fam206"/>
</dbReference>
<proteinExistence type="inferred from homology"/>
<dbReference type="Pfam" id="PF01597">
    <property type="entry name" value="GCV_H"/>
    <property type="match status" value="1"/>
</dbReference>
<organism evidence="5 6">
    <name type="scientific">Pedobacter ginsengiterrae</name>
    <dbReference type="NCBI Taxonomy" id="871696"/>
    <lineage>
        <taxon>Bacteria</taxon>
        <taxon>Pseudomonadati</taxon>
        <taxon>Bacteroidota</taxon>
        <taxon>Sphingobacteriia</taxon>
        <taxon>Sphingobacteriales</taxon>
        <taxon>Sphingobacteriaceae</taxon>
        <taxon>Pedobacter</taxon>
    </lineage>
</organism>
<dbReference type="Gene3D" id="2.40.50.100">
    <property type="match status" value="1"/>
</dbReference>
<feature type="modified residue" description="N6-lipoyllysine" evidence="3">
    <location>
        <position position="63"/>
    </location>
</feature>
<dbReference type="Proteomes" id="UP001501081">
    <property type="component" value="Unassembled WGS sequence"/>
</dbReference>
<comment type="cofactor">
    <cofactor evidence="3">
        <name>(R)-lipoate</name>
        <dbReference type="ChEBI" id="CHEBI:83088"/>
    </cofactor>
    <text evidence="3">Binds 1 lipoyl cofactor covalently.</text>
</comment>
<dbReference type="PROSITE" id="PS50968">
    <property type="entry name" value="BIOTINYL_LIPOYL"/>
    <property type="match status" value="1"/>
</dbReference>
<dbReference type="PANTHER" id="PTHR11715">
    <property type="entry name" value="GLYCINE CLEAVAGE SYSTEM H PROTEIN"/>
    <property type="match status" value="1"/>
</dbReference>
<evidence type="ECO:0000256" key="1">
    <source>
        <dbReference type="ARBA" id="ARBA00009249"/>
    </source>
</evidence>
<reference evidence="6" key="1">
    <citation type="journal article" date="2019" name="Int. J. Syst. Evol. Microbiol.">
        <title>The Global Catalogue of Microorganisms (GCM) 10K type strain sequencing project: providing services to taxonomists for standard genome sequencing and annotation.</title>
        <authorList>
            <consortium name="The Broad Institute Genomics Platform"/>
            <consortium name="The Broad Institute Genome Sequencing Center for Infectious Disease"/>
            <person name="Wu L."/>
            <person name="Ma J."/>
        </authorList>
    </citation>
    <scope>NUCLEOTIDE SEQUENCE [LARGE SCALE GENOMIC DNA]</scope>
    <source>
        <strain evidence="6">JCM 17338</strain>
    </source>
</reference>
<comment type="similarity">
    <text evidence="1 3">Belongs to the GcvH family.</text>
</comment>
<name>A0ABP7PYF8_9SPHI</name>
<dbReference type="CDD" id="cd06848">
    <property type="entry name" value="GCS_H"/>
    <property type="match status" value="1"/>
</dbReference>
<evidence type="ECO:0000313" key="6">
    <source>
        <dbReference type="Proteomes" id="UP001501081"/>
    </source>
</evidence>
<keyword evidence="6" id="KW-1185">Reference proteome</keyword>
<gene>
    <name evidence="3 5" type="primary">gcvH</name>
    <name evidence="5" type="ORF">GCM10022246_27340</name>
</gene>
<sequence length="126" mass="13761">MNFPSELKYTKDHEWVKVEGNEAFIGITDFAQRELGDIVYVDINSVGTEVAKDEVFGTVEAVKTVSDLFMPVTGTVLEINAELNDNPELVNSDPYGKGWMVKVSLSDSAEVEGLLNAEAYQSLVGA</sequence>
<dbReference type="SUPFAM" id="SSF51230">
    <property type="entry name" value="Single hybrid motif"/>
    <property type="match status" value="1"/>
</dbReference>
<comment type="function">
    <text evidence="3">The glycine cleavage system catalyzes the degradation of glycine. The H protein shuttles the methylamine group of glycine from the P protein to the T protein.</text>
</comment>
<dbReference type="InterPro" id="IPR017453">
    <property type="entry name" value="GCV_H_sub"/>
</dbReference>
<keyword evidence="2 3" id="KW-0450">Lipoyl</keyword>
<dbReference type="InterPro" id="IPR011053">
    <property type="entry name" value="Single_hybrid_motif"/>
</dbReference>